<dbReference type="AlphaFoldDB" id="X0Q6F4"/>
<gene>
    <name evidence="2" type="ORF">RW1_035_00770</name>
</gene>
<accession>X0Q6F4</accession>
<evidence type="ECO:0000313" key="3">
    <source>
        <dbReference type="Proteomes" id="UP000019491"/>
    </source>
</evidence>
<dbReference type="EMBL" id="BAWF01000035">
    <property type="protein sequence ID" value="GAF46932.1"/>
    <property type="molecule type" value="Genomic_DNA"/>
</dbReference>
<evidence type="ECO:0000259" key="1">
    <source>
        <dbReference type="Pfam" id="PF06250"/>
    </source>
</evidence>
<keyword evidence="3" id="KW-1185">Reference proteome</keyword>
<protein>
    <recommendedName>
        <fullName evidence="1">YhcG PDDEXK nuclease domain-containing protein</fullName>
    </recommendedName>
</protein>
<reference evidence="2 3" key="1">
    <citation type="submission" date="2014-02" db="EMBL/GenBank/DDBJ databases">
        <title>Whole genome shotgun sequence of Rhodococcus wratislaviensis NBRC 100605.</title>
        <authorList>
            <person name="Hosoyama A."/>
            <person name="Tsuchikane K."/>
            <person name="Yoshida I."/>
            <person name="Ohji S."/>
            <person name="Ichikawa N."/>
            <person name="Yamazoe A."/>
            <person name="Fujita N."/>
        </authorList>
    </citation>
    <scope>NUCLEOTIDE SEQUENCE [LARGE SCALE GENOMIC DNA]</scope>
    <source>
        <strain evidence="2 3">NBRC 100605</strain>
    </source>
</reference>
<evidence type="ECO:0000313" key="2">
    <source>
        <dbReference type="EMBL" id="GAF46932.1"/>
    </source>
</evidence>
<dbReference type="Proteomes" id="UP000019491">
    <property type="component" value="Unassembled WGS sequence"/>
</dbReference>
<dbReference type="Pfam" id="PF06250">
    <property type="entry name" value="YhcG_C"/>
    <property type="match status" value="1"/>
</dbReference>
<organism evidence="2 3">
    <name type="scientific">Rhodococcus wratislaviensis NBRC 100605</name>
    <dbReference type="NCBI Taxonomy" id="1219028"/>
    <lineage>
        <taxon>Bacteria</taxon>
        <taxon>Bacillati</taxon>
        <taxon>Actinomycetota</taxon>
        <taxon>Actinomycetes</taxon>
        <taxon>Mycobacteriales</taxon>
        <taxon>Nocardiaceae</taxon>
        <taxon>Rhodococcus</taxon>
    </lineage>
</organism>
<name>X0Q6F4_RHOWR</name>
<proteinExistence type="predicted"/>
<feature type="domain" description="YhcG PDDEXK nuclease" evidence="1">
    <location>
        <begin position="3"/>
        <end position="47"/>
    </location>
</feature>
<sequence length="86" mass="9630">MQFFDWVQSRFVVVELKIGRFEPEYVGKLGFYVSWVDDNAESASIGVVSRLPRTTTEMPNGELRFRSWPSASEGTCVGEGVTPPVV</sequence>
<comment type="caution">
    <text evidence="2">The sequence shown here is derived from an EMBL/GenBank/DDBJ whole genome shotgun (WGS) entry which is preliminary data.</text>
</comment>
<dbReference type="InterPro" id="IPR009362">
    <property type="entry name" value="YhcG_C"/>
</dbReference>